<evidence type="ECO:0000256" key="1">
    <source>
        <dbReference type="ARBA" id="ARBA00004141"/>
    </source>
</evidence>
<evidence type="ECO:0000256" key="3">
    <source>
        <dbReference type="ARBA" id="ARBA00022692"/>
    </source>
</evidence>
<dbReference type="PANTHER" id="PTHR43731:SF14">
    <property type="entry name" value="PRESENILIN-ASSOCIATED RHOMBOID-LIKE PROTEIN, MITOCHONDRIAL"/>
    <property type="match status" value="1"/>
</dbReference>
<dbReference type="PANTHER" id="PTHR43731">
    <property type="entry name" value="RHOMBOID PROTEASE"/>
    <property type="match status" value="1"/>
</dbReference>
<evidence type="ECO:0000256" key="2">
    <source>
        <dbReference type="ARBA" id="ARBA00009045"/>
    </source>
</evidence>
<evidence type="ECO:0000259" key="8">
    <source>
        <dbReference type="Pfam" id="PF01694"/>
    </source>
</evidence>
<dbReference type="AlphaFoldDB" id="A0A091B025"/>
<dbReference type="Gene3D" id="1.20.1540.10">
    <property type="entry name" value="Rhomboid-like"/>
    <property type="match status" value="1"/>
</dbReference>
<organism evidence="9 10">
    <name type="scientific">Arenimonas oryziterrae DSM 21050 = YC6267</name>
    <dbReference type="NCBI Taxonomy" id="1121015"/>
    <lineage>
        <taxon>Bacteria</taxon>
        <taxon>Pseudomonadati</taxon>
        <taxon>Pseudomonadota</taxon>
        <taxon>Gammaproteobacteria</taxon>
        <taxon>Lysobacterales</taxon>
        <taxon>Lysobacteraceae</taxon>
        <taxon>Arenimonas</taxon>
    </lineage>
</organism>
<dbReference type="eggNOG" id="COG0705">
    <property type="taxonomic scope" value="Bacteria"/>
</dbReference>
<feature type="transmembrane region" description="Helical" evidence="7">
    <location>
        <begin position="153"/>
        <end position="173"/>
    </location>
</feature>
<dbReference type="SMART" id="SM01160">
    <property type="entry name" value="DUF1751"/>
    <property type="match status" value="1"/>
</dbReference>
<comment type="subcellular location">
    <subcellularLocation>
        <location evidence="1">Membrane</location>
        <topology evidence="1">Multi-pass membrane protein</topology>
    </subcellularLocation>
</comment>
<name>A0A091B025_9GAMM</name>
<keyword evidence="3 7" id="KW-0812">Transmembrane</keyword>
<feature type="transmembrane region" description="Helical" evidence="7">
    <location>
        <begin position="185"/>
        <end position="205"/>
    </location>
</feature>
<evidence type="ECO:0000313" key="9">
    <source>
        <dbReference type="EMBL" id="KFN44907.1"/>
    </source>
</evidence>
<keyword evidence="10" id="KW-1185">Reference proteome</keyword>
<dbReference type="Pfam" id="PF01694">
    <property type="entry name" value="Rhomboid"/>
    <property type="match status" value="1"/>
</dbReference>
<protein>
    <recommendedName>
        <fullName evidence="8">Peptidase S54 rhomboid domain-containing protein</fullName>
    </recommendedName>
</protein>
<sequence>MRLPPVTLLLLISIVVVYLIQWTVPAEYLVAFELWPLGRFDLGLGQDGRMVTGGFQPWQLLTYGLMHGSPMHLLFNGFTLYQFGSAVESALGSRRFLFFFLFCVFGAGLCQLFVTTAMLAADGSNAIPTVGASGGIFGLLLAYAVFYPRARIIFFLIPVPVPARYAVLIYGAIELYLGLSGAQSGVAHFAHLGGLLFGAVLLYAWRRRPPPRSPAPPDNPFSSP</sequence>
<keyword evidence="4" id="KW-0378">Hydrolase</keyword>
<dbReference type="STRING" id="1121015.GCA_000420545_01443"/>
<dbReference type="EMBL" id="AVCI01000001">
    <property type="protein sequence ID" value="KFN44907.1"/>
    <property type="molecule type" value="Genomic_DNA"/>
</dbReference>
<evidence type="ECO:0000256" key="7">
    <source>
        <dbReference type="SAM" id="Phobius"/>
    </source>
</evidence>
<comment type="similarity">
    <text evidence="2">Belongs to the peptidase S54 family.</text>
</comment>
<evidence type="ECO:0000256" key="4">
    <source>
        <dbReference type="ARBA" id="ARBA00022801"/>
    </source>
</evidence>
<dbReference type="GO" id="GO:0004252">
    <property type="term" value="F:serine-type endopeptidase activity"/>
    <property type="evidence" value="ECO:0007669"/>
    <property type="project" value="InterPro"/>
</dbReference>
<evidence type="ECO:0000256" key="5">
    <source>
        <dbReference type="ARBA" id="ARBA00022989"/>
    </source>
</evidence>
<dbReference type="SUPFAM" id="SSF144091">
    <property type="entry name" value="Rhomboid-like"/>
    <property type="match status" value="1"/>
</dbReference>
<accession>A0A091B025</accession>
<dbReference type="Proteomes" id="UP000029385">
    <property type="component" value="Unassembled WGS sequence"/>
</dbReference>
<evidence type="ECO:0000256" key="6">
    <source>
        <dbReference type="ARBA" id="ARBA00023136"/>
    </source>
</evidence>
<comment type="caution">
    <text evidence="9">The sequence shown here is derived from an EMBL/GenBank/DDBJ whole genome shotgun (WGS) entry which is preliminary data.</text>
</comment>
<evidence type="ECO:0000313" key="10">
    <source>
        <dbReference type="Proteomes" id="UP000029385"/>
    </source>
</evidence>
<dbReference type="InterPro" id="IPR035952">
    <property type="entry name" value="Rhomboid-like_sf"/>
</dbReference>
<reference evidence="9 10" key="1">
    <citation type="submission" date="2013-09" db="EMBL/GenBank/DDBJ databases">
        <title>Genome sequencing of Arenimonas oryziterrae.</title>
        <authorList>
            <person name="Chen F."/>
            <person name="Wang G."/>
        </authorList>
    </citation>
    <scope>NUCLEOTIDE SEQUENCE [LARGE SCALE GENOMIC DNA]</scope>
    <source>
        <strain evidence="9 10">YC6267</strain>
    </source>
</reference>
<feature type="transmembrane region" description="Helical" evidence="7">
    <location>
        <begin position="96"/>
        <end position="120"/>
    </location>
</feature>
<dbReference type="RefSeq" id="WP_022969075.1">
    <property type="nucleotide sequence ID" value="NZ_ATVD01000002.1"/>
</dbReference>
<gene>
    <name evidence="9" type="ORF">N789_02490</name>
</gene>
<dbReference type="PATRIC" id="fig|1121015.4.peg.491"/>
<feature type="transmembrane region" description="Helical" evidence="7">
    <location>
        <begin position="60"/>
        <end position="84"/>
    </location>
</feature>
<proteinExistence type="inferred from homology"/>
<feature type="domain" description="Peptidase S54 rhomboid" evidence="8">
    <location>
        <begin position="56"/>
        <end position="205"/>
    </location>
</feature>
<feature type="transmembrane region" description="Helical" evidence="7">
    <location>
        <begin position="126"/>
        <end position="146"/>
    </location>
</feature>
<dbReference type="InterPro" id="IPR050925">
    <property type="entry name" value="Rhomboid_protease_S54"/>
</dbReference>
<keyword evidence="5 7" id="KW-1133">Transmembrane helix</keyword>
<dbReference type="GO" id="GO:0016020">
    <property type="term" value="C:membrane"/>
    <property type="evidence" value="ECO:0007669"/>
    <property type="project" value="UniProtKB-SubCell"/>
</dbReference>
<dbReference type="InterPro" id="IPR022764">
    <property type="entry name" value="Peptidase_S54_rhomboid_dom"/>
</dbReference>
<keyword evidence="6 7" id="KW-0472">Membrane</keyword>